<dbReference type="GO" id="GO:0004674">
    <property type="term" value="F:protein serine/threonine kinase activity"/>
    <property type="evidence" value="ECO:0007669"/>
    <property type="project" value="TreeGrafter"/>
</dbReference>
<dbReference type="SUPFAM" id="SSF53300">
    <property type="entry name" value="vWA-like"/>
    <property type="match status" value="1"/>
</dbReference>
<evidence type="ECO:0000313" key="5">
    <source>
        <dbReference type="EMBL" id="ABN54318.1"/>
    </source>
</evidence>
<dbReference type="HOGENOM" id="CLU_261514_0_0_9"/>
<keyword evidence="6" id="KW-1185">Reference proteome</keyword>
<dbReference type="Proteomes" id="UP000002145">
    <property type="component" value="Chromosome"/>
</dbReference>
<dbReference type="Pfam" id="PF25106">
    <property type="entry name" value="VWA_4"/>
    <property type="match status" value="1"/>
</dbReference>
<dbReference type="eggNOG" id="COG2304">
    <property type="taxonomic scope" value="Bacteria"/>
</dbReference>
<dbReference type="CDD" id="cd00198">
    <property type="entry name" value="vWFA"/>
    <property type="match status" value="1"/>
</dbReference>
<dbReference type="PANTHER" id="PTHR47763">
    <property type="entry name" value="ALPHA-PROTEIN KINASE VWKA"/>
    <property type="match status" value="1"/>
</dbReference>
<dbReference type="SUPFAM" id="SSF47090">
    <property type="entry name" value="PGBD-like"/>
    <property type="match status" value="2"/>
</dbReference>
<proteinExistence type="predicted"/>
<dbReference type="EMBL" id="CP000568">
    <property type="protein sequence ID" value="ABN54318.1"/>
    <property type="molecule type" value="Genomic_DNA"/>
</dbReference>
<gene>
    <name evidence="5" type="ordered locus">Cthe_3123</name>
</gene>
<dbReference type="Gene3D" id="1.10.101.10">
    <property type="entry name" value="PGBD-like superfamily/PGBD"/>
    <property type="match status" value="2"/>
</dbReference>
<dbReference type="GO" id="GO:0005737">
    <property type="term" value="C:cytoplasm"/>
    <property type="evidence" value="ECO:0007669"/>
    <property type="project" value="TreeGrafter"/>
</dbReference>
<name>A3DK39_ACET2</name>
<accession>A3DK39</accession>
<feature type="domain" description="VWFA" evidence="4">
    <location>
        <begin position="75"/>
        <end position="255"/>
    </location>
</feature>
<comment type="subcellular location">
    <subcellularLocation>
        <location evidence="1">Secreted</location>
    </subcellularLocation>
</comment>
<keyword evidence="2" id="KW-0964">Secreted</keyword>
<organism evidence="5 6">
    <name type="scientific">Acetivibrio thermocellus (strain ATCC 27405 / DSM 1237 / JCM 9322 / NBRC 103400 / NCIMB 10682 / NRRL B-4536 / VPI 7372)</name>
    <name type="common">Clostridium thermocellum</name>
    <dbReference type="NCBI Taxonomy" id="203119"/>
    <lineage>
        <taxon>Bacteria</taxon>
        <taxon>Bacillati</taxon>
        <taxon>Bacillota</taxon>
        <taxon>Clostridia</taxon>
        <taxon>Eubacteriales</taxon>
        <taxon>Oscillospiraceae</taxon>
        <taxon>Acetivibrio</taxon>
    </lineage>
</organism>
<evidence type="ECO:0000256" key="2">
    <source>
        <dbReference type="ARBA" id="ARBA00022525"/>
    </source>
</evidence>
<sequence length="1300" mass="145693">MIFYYDEENDTIKFLETEVDEETNTIKTTVDHFSIYGVIDIVRFAQSWGIKDILDKLLNPGGETIPPVAEIGQADIVFVIDTTGSMGSVINNVKNNITNFANTLMENNVDVRLGLIDYKDLEEDGMDSTKNLGWFDNVSDFIASVNNMRATGGGDAPESTVDALEEARRMDFRPGVNKFIMLFTDVSYKESTRFEDVQSMKTVIEKLKEDKIVVSAIVPSGYESLYRNLYTETGGVYANITQAFSSALQSLISNIASVTHGDGVWIRLSNGMLKKLEGVSSKEELLEMASGGYLSVGDLFFEEVTVDFFGLKVKTFREAFNKNAVDVRITPTSGYSGGMYTVDAVATIVTKQQVDKAVLLFRLLNGNWMQYNAGLDSKFIMSKYNFKLPEEYPERLNDLFIGYRTSLNILDSGLREFKVVLFDKEGRIIVESAVNKVKVESSIKWTGDLSPLETVIGTKNFSIAQNANLLAGEKIALFLRKDGEQFPVMVDSSEQKYKREQNNYNFSFVSNDWDAVNKRPKYTNGVYWISVHITDGSGKSLIKSDERKIKINNIWISEYYNSGQNKDIYDIKKRLNELGYFGQNNLQLTVNTVFDYNTSFAVSEFKRVNRINDNGIFKGVVCDQTWNVLFSDSALRNDKSPSAGSGEWNFQSLKERLRFLSAAELEKEISDASKEKRSLSPSAELTKRLNLINSRIANDWVSNGVTKTRFAKRYLDQCAKNGITPPAEYNTEAKVIKALTWNDEKIEKLYRNSLQFQNLDIDPRLLLAIIIQEGTGSFNTNPEVKDSNGGHYIQPDFEKDLKAALDNQFLRKANAYRYYGEQFSEFVSGLKVSQPNLTSGKGNLYQFLNYATMAATVDLNTNEIIELKPHGVYATHDGWWKNVEAVFNSLVDNNGEKPAEKYSNLFKSSKKVPLKSGYSKPTVVFKLEWINEVIYNSKTEKYDPGYTIKATLASQTTPEEPKPTENVFPLKYGDTSAVKGSYIKEVHDLLSKNLGSGLEYLKIADGDAGYGKNYGPKTTALVKLYQSQNGAAVNGQIDEATLNKLRKGEWKVVAPSEGKYVIKGSYQDSYFELVVDKAPDISDTGDFSLKLKRLVEEYTDFNINGVKVKLPYYQTVGTRYGGKSTPEQIRNFILGKTTDPSKFQSVADDPENRHKVGVDCSGLVAYVLNEATEGAIHKTHGQTGYANGISAAALTNTKLGQKITRAKDIVPGAIMNTDDGGHVIVIYEVVKTNGKVTQIKYAHSNGKHGPHKGYIDIGDENQDLDGSAQTWHDISYTDQKAKELYTYTILRNEVIEYLKK</sequence>
<dbReference type="InterPro" id="IPR036465">
    <property type="entry name" value="vWFA_dom_sf"/>
</dbReference>
<dbReference type="SMART" id="SM00327">
    <property type="entry name" value="VWA"/>
    <property type="match status" value="1"/>
</dbReference>
<dbReference type="InterPro" id="IPR056861">
    <property type="entry name" value="HMCN1-like_VWA"/>
</dbReference>
<dbReference type="InterPro" id="IPR036365">
    <property type="entry name" value="PGBD-like_sf"/>
</dbReference>
<dbReference type="InterPro" id="IPR052969">
    <property type="entry name" value="Thr-specific_kinase-like"/>
</dbReference>
<dbReference type="RefSeq" id="WP_020458027.1">
    <property type="nucleotide sequence ID" value="NC_009012.1"/>
</dbReference>
<evidence type="ECO:0000259" key="4">
    <source>
        <dbReference type="PROSITE" id="PS50234"/>
    </source>
</evidence>
<evidence type="ECO:0000256" key="3">
    <source>
        <dbReference type="ARBA" id="ARBA00022729"/>
    </source>
</evidence>
<dbReference type="KEGG" id="cth:Cthe_3123"/>
<dbReference type="PROSITE" id="PS50234">
    <property type="entry name" value="VWFA"/>
    <property type="match status" value="1"/>
</dbReference>
<dbReference type="Gene3D" id="3.90.1720.10">
    <property type="entry name" value="endopeptidase domain like (from Nostoc punctiforme)"/>
    <property type="match status" value="1"/>
</dbReference>
<keyword evidence="3" id="KW-0732">Signal</keyword>
<dbReference type="InterPro" id="IPR036366">
    <property type="entry name" value="PGBDSf"/>
</dbReference>
<evidence type="ECO:0000256" key="1">
    <source>
        <dbReference type="ARBA" id="ARBA00004613"/>
    </source>
</evidence>
<reference evidence="6" key="1">
    <citation type="submission" date="2007-02" db="EMBL/GenBank/DDBJ databases">
        <title>Complete sequence of Clostridium thermocellum ATCC 27405.</title>
        <authorList>
            <consortium name="US DOE Joint Genome Institute"/>
            <person name="Copeland A."/>
            <person name="Lucas S."/>
            <person name="Lapidus A."/>
            <person name="Barry K."/>
            <person name="Detter J.C."/>
            <person name="Glavina del Rio T."/>
            <person name="Hammon N."/>
            <person name="Israni S."/>
            <person name="Dalin E."/>
            <person name="Tice H."/>
            <person name="Pitluck S."/>
            <person name="Chertkov O."/>
            <person name="Brettin T."/>
            <person name="Bruce D."/>
            <person name="Han C."/>
            <person name="Tapia R."/>
            <person name="Gilna P."/>
            <person name="Schmutz J."/>
            <person name="Larimer F."/>
            <person name="Land M."/>
            <person name="Hauser L."/>
            <person name="Kyrpides N."/>
            <person name="Mikhailova N."/>
            <person name="Wu J.H.D."/>
            <person name="Newcomb M."/>
            <person name="Richardson P."/>
        </authorList>
    </citation>
    <scope>NUCLEOTIDE SEQUENCE [LARGE SCALE GENOMIC DNA]</scope>
    <source>
        <strain evidence="6">ATCC 27405 / DSM 1237 / JCM 9322 / NBRC 103400 / NCIMB 10682 / NRRL B-4536 / VPI 7372</strain>
    </source>
</reference>
<protein>
    <submittedName>
        <fullName evidence="5">von Willebrand factor type A</fullName>
    </submittedName>
</protein>
<dbReference type="Gene3D" id="3.40.50.410">
    <property type="entry name" value="von Willebrand factor, type A domain"/>
    <property type="match status" value="1"/>
</dbReference>
<dbReference type="InterPro" id="IPR002035">
    <property type="entry name" value="VWF_A"/>
</dbReference>
<dbReference type="PANTHER" id="PTHR47763:SF1">
    <property type="entry name" value="DUF659 DOMAIN-CONTAINING PROTEIN"/>
    <property type="match status" value="1"/>
</dbReference>
<dbReference type="GeneID" id="35804165"/>
<dbReference type="STRING" id="203119.Cthe_3123"/>
<evidence type="ECO:0000313" key="6">
    <source>
        <dbReference type="Proteomes" id="UP000002145"/>
    </source>
</evidence>
<reference evidence="5 6" key="2">
    <citation type="journal article" date="2013" name="Biotechnol. Biofuels">
        <title>Global transcriptome analysis of Clostridium thermocellum ATCC 27405 during growth on dilute acid pretreated Populus and switchgrass.</title>
        <authorList>
            <person name="Wilson C.M."/>
            <person name="Rodriguez M.Jr."/>
            <person name="Johnson C.M."/>
            <person name="Martin S.L."/>
            <person name="Chu T.M."/>
            <person name="Wolfinger R.D."/>
            <person name="Hauser L.J."/>
            <person name="Land M.L."/>
            <person name="Klingeman D.M."/>
            <person name="Syed M.H."/>
            <person name="Ragauskas A.J."/>
            <person name="Tschaplinski T.J."/>
            <person name="Mielenz J.R."/>
            <person name="Brown S.D."/>
        </authorList>
    </citation>
    <scope>NUCLEOTIDE SEQUENCE [LARGE SCALE GENOMIC DNA]</scope>
    <source>
        <strain evidence="6">ATCC 27405 / DSM 1237 / JCM 9322 / NBRC 103400 / NCIMB 10682 / NRRL B-4536 / VPI 7372</strain>
    </source>
</reference>